<proteinExistence type="predicted"/>
<name>A0AAV2FJE8_9ROSI</name>
<feature type="domain" description="DUF4283" evidence="2">
    <location>
        <begin position="2"/>
        <end position="62"/>
    </location>
</feature>
<evidence type="ECO:0000259" key="2">
    <source>
        <dbReference type="Pfam" id="PF14111"/>
    </source>
</evidence>
<dbReference type="InterPro" id="IPR025558">
    <property type="entry name" value="DUF4283"/>
</dbReference>
<feature type="region of interest" description="Disordered" evidence="1">
    <location>
        <begin position="184"/>
        <end position="289"/>
    </location>
</feature>
<feature type="compositionally biased region" description="Polar residues" evidence="1">
    <location>
        <begin position="280"/>
        <end position="289"/>
    </location>
</feature>
<feature type="compositionally biased region" description="Basic residues" evidence="1">
    <location>
        <begin position="451"/>
        <end position="461"/>
    </location>
</feature>
<feature type="region of interest" description="Disordered" evidence="1">
    <location>
        <begin position="424"/>
        <end position="501"/>
    </location>
</feature>
<feature type="domain" description="Zinc knuckle CX2CX4HX4C" evidence="3">
    <location>
        <begin position="136"/>
        <end position="165"/>
    </location>
</feature>
<dbReference type="PANTHER" id="PTHR31286">
    <property type="entry name" value="GLYCINE-RICH CELL WALL STRUCTURAL PROTEIN 1.8-LIKE"/>
    <property type="match status" value="1"/>
</dbReference>
<dbReference type="Pfam" id="PF14392">
    <property type="entry name" value="zf-CCHC_4"/>
    <property type="match status" value="1"/>
</dbReference>
<accession>A0AAV2FJE8</accession>
<protein>
    <recommendedName>
        <fullName evidence="6">CCHC-type domain-containing protein</fullName>
    </recommendedName>
</protein>
<evidence type="ECO:0000256" key="1">
    <source>
        <dbReference type="SAM" id="MobiDB-lite"/>
    </source>
</evidence>
<evidence type="ECO:0000313" key="4">
    <source>
        <dbReference type="EMBL" id="CAL1397823.1"/>
    </source>
</evidence>
<evidence type="ECO:0000313" key="5">
    <source>
        <dbReference type="Proteomes" id="UP001497516"/>
    </source>
</evidence>
<sequence>MINGAWSQFCEPEIQEVGKTRNTFIFIFNRKEEMDRAWEGRPWQISGNMLQLKQWDQNTRPQNMDFSLADFWIQVHGIPDHKRTIPNIEAAVAMFKTVHNIDMRGLNPDRYMEFVRVFIETDLKRPLPPGSYCSSGGVRDWLGFRYEKLYVLCYYCGRHGHCKQDYPRRRADLEARIAGPPEGRFTPWMKADTKASHPLPPPRGRVIHQSPGDAGSSTGSPGFIQNQLWIPGQTSPAMGSIDVGSPATPSTQGTEDGLKHAYRGPPGFTPHPFPTGYASPRSTFGPTHQRIQTPPACQNLQTYGTIPPYSPTGRFHEATSSSATRNLTREMEEAAAWAHLFPHPMPQYFGDLLAHGKQAHVPDHFTPAHQSFIDLHNSIGLPTQQKVSQMVMELNYKMDLNKQPAEMEKPDPFYRNEDGQAELKKRKHGQPLDFEGPYFTTGGGTSNNRNARIKVKSRKSQIHNSKGGAEEFAGEEELPEQQQHLVSSEAPVAGYKPPGAE</sequence>
<dbReference type="Pfam" id="PF14111">
    <property type="entry name" value="DUF4283"/>
    <property type="match status" value="1"/>
</dbReference>
<evidence type="ECO:0008006" key="6">
    <source>
        <dbReference type="Google" id="ProtNLM"/>
    </source>
</evidence>
<organism evidence="4 5">
    <name type="scientific">Linum trigynum</name>
    <dbReference type="NCBI Taxonomy" id="586398"/>
    <lineage>
        <taxon>Eukaryota</taxon>
        <taxon>Viridiplantae</taxon>
        <taxon>Streptophyta</taxon>
        <taxon>Embryophyta</taxon>
        <taxon>Tracheophyta</taxon>
        <taxon>Spermatophyta</taxon>
        <taxon>Magnoliopsida</taxon>
        <taxon>eudicotyledons</taxon>
        <taxon>Gunneridae</taxon>
        <taxon>Pentapetalae</taxon>
        <taxon>rosids</taxon>
        <taxon>fabids</taxon>
        <taxon>Malpighiales</taxon>
        <taxon>Linaceae</taxon>
        <taxon>Linum</taxon>
    </lineage>
</organism>
<feature type="compositionally biased region" description="Polar residues" evidence="1">
    <location>
        <begin position="215"/>
        <end position="237"/>
    </location>
</feature>
<reference evidence="4 5" key="1">
    <citation type="submission" date="2024-04" db="EMBL/GenBank/DDBJ databases">
        <authorList>
            <person name="Fracassetti M."/>
        </authorList>
    </citation>
    <scope>NUCLEOTIDE SEQUENCE [LARGE SCALE GENOMIC DNA]</scope>
</reference>
<evidence type="ECO:0000259" key="3">
    <source>
        <dbReference type="Pfam" id="PF14392"/>
    </source>
</evidence>
<dbReference type="InterPro" id="IPR025836">
    <property type="entry name" value="Zn_knuckle_CX2CX4HX4C"/>
</dbReference>
<dbReference type="Proteomes" id="UP001497516">
    <property type="component" value="Chromosome 6"/>
</dbReference>
<keyword evidence="5" id="KW-1185">Reference proteome</keyword>
<gene>
    <name evidence="4" type="ORF">LTRI10_LOCUS38093</name>
</gene>
<dbReference type="InterPro" id="IPR040256">
    <property type="entry name" value="At4g02000-like"/>
</dbReference>
<dbReference type="AlphaFoldDB" id="A0AAV2FJE8"/>
<dbReference type="EMBL" id="OZ034819">
    <property type="protein sequence ID" value="CAL1397823.1"/>
    <property type="molecule type" value="Genomic_DNA"/>
</dbReference>
<dbReference type="PANTHER" id="PTHR31286:SF167">
    <property type="entry name" value="OS09G0268800 PROTEIN"/>
    <property type="match status" value="1"/>
</dbReference>